<sequence>MTVNKLSVFLVLAGILLGCKENDPDIRNLELMQIFVGSMEIDNNGTSEDLPVDRNISLVFSNPIDQSTAASAISLRDEKQTVDINLNFSSQDKNIVVSPIGPLGNNTVYTLSVSNLLKGAGGQHFETREISFKTVLGELTILSAHIDGIDVTNQNTAINIPPDFEMIFDFSIPVDKSSFESAAELSGPDAAGIDIAFSNNDQTIRVTASNDLNYLAKYEFTLAESLTGASGEGFSTYSLNFYTSIDPTPKFPLIPEEELLTLVQQQTFKYFWDFGHPVSGLTRERNTSGETVTSGGSGFGLMAIIVGIERGFVTRAEGTARLEKIVNFLGDKADRFHGAWSHWLNGTTGDAVPFSQNDDGGDLVETAFMAQGLIAVRQYLDANDPAESSLIDKINNLLETIEWSWYTQKGQNVLYWHWSPNFDWEKNHRISGYNEALIVYILAAGSPTFPIAADVYHQGWARNGDITNGNNYLGINLPLGFDFGGPLFFAHYSFLGLDPRNLSDQYANYWEQNVNHSLINREWCISNPNNYVGYSADCWGLTASDNHEGYSAHSPGNDLGVITPTAAISSIPYTPEYSIDAIEHFYYILGDRLWGTYGFYDAFNFTREWVADSFLAIDQGPIIIMIENHRSGLIWNLFMSAPEVQSGLTKLGFTF</sequence>
<evidence type="ECO:0000259" key="3">
    <source>
        <dbReference type="Pfam" id="PF13205"/>
    </source>
</evidence>
<reference evidence="4" key="1">
    <citation type="submission" date="2023-06" db="EMBL/GenBank/DDBJ databases">
        <title>Genomic of Agaribacillus aureum.</title>
        <authorList>
            <person name="Wang G."/>
        </authorList>
    </citation>
    <scope>NUCLEOTIDE SEQUENCE</scope>
    <source>
        <strain evidence="4">BMA12</strain>
    </source>
</reference>
<dbReference type="Gene3D" id="2.60.40.1220">
    <property type="match status" value="1"/>
</dbReference>
<keyword evidence="1" id="KW-0732">Signal</keyword>
<evidence type="ECO:0000313" key="5">
    <source>
        <dbReference type="Proteomes" id="UP001172083"/>
    </source>
</evidence>
<gene>
    <name evidence="4" type="ORF">QQ020_07280</name>
</gene>
<evidence type="ECO:0000259" key="2">
    <source>
        <dbReference type="Pfam" id="PF10091"/>
    </source>
</evidence>
<dbReference type="InterPro" id="IPR019282">
    <property type="entry name" value="Glycoamylase-like_cons_dom"/>
</dbReference>
<feature type="domain" description="SbsA Ig-like" evidence="3">
    <location>
        <begin position="47"/>
        <end position="134"/>
    </location>
</feature>
<organism evidence="4 5">
    <name type="scientific">Agaribacillus aureus</name>
    <dbReference type="NCBI Taxonomy" id="3051825"/>
    <lineage>
        <taxon>Bacteria</taxon>
        <taxon>Pseudomonadati</taxon>
        <taxon>Bacteroidota</taxon>
        <taxon>Cytophagia</taxon>
        <taxon>Cytophagales</taxon>
        <taxon>Splendidivirgaceae</taxon>
        <taxon>Agaribacillus</taxon>
    </lineage>
</organism>
<evidence type="ECO:0000256" key="1">
    <source>
        <dbReference type="ARBA" id="ARBA00022729"/>
    </source>
</evidence>
<name>A0ABT8L3L6_9BACT</name>
<keyword evidence="5" id="KW-1185">Reference proteome</keyword>
<proteinExistence type="predicted"/>
<feature type="domain" description="Glycoamylase-like" evidence="2">
    <location>
        <begin position="427"/>
        <end position="641"/>
    </location>
</feature>
<dbReference type="Proteomes" id="UP001172083">
    <property type="component" value="Unassembled WGS sequence"/>
</dbReference>
<dbReference type="Pfam" id="PF10091">
    <property type="entry name" value="Glycoamylase"/>
    <property type="match status" value="1"/>
</dbReference>
<dbReference type="PROSITE" id="PS51257">
    <property type="entry name" value="PROKAR_LIPOPROTEIN"/>
    <property type="match status" value="1"/>
</dbReference>
<evidence type="ECO:0000313" key="4">
    <source>
        <dbReference type="EMBL" id="MDN5211846.1"/>
    </source>
</evidence>
<protein>
    <submittedName>
        <fullName evidence="4">Glucoamylase family protein</fullName>
    </submittedName>
</protein>
<dbReference type="Pfam" id="PF13205">
    <property type="entry name" value="Big_5"/>
    <property type="match status" value="1"/>
</dbReference>
<accession>A0ABT8L3L6</accession>
<dbReference type="InterPro" id="IPR032812">
    <property type="entry name" value="SbsA_Ig"/>
</dbReference>
<dbReference type="InterPro" id="IPR014755">
    <property type="entry name" value="Cu-Rt/internalin_Ig-like"/>
</dbReference>
<dbReference type="RefSeq" id="WP_346757174.1">
    <property type="nucleotide sequence ID" value="NZ_JAUJEB010000001.1"/>
</dbReference>
<comment type="caution">
    <text evidence="4">The sequence shown here is derived from an EMBL/GenBank/DDBJ whole genome shotgun (WGS) entry which is preliminary data.</text>
</comment>
<dbReference type="EMBL" id="JAUJEB010000001">
    <property type="protein sequence ID" value="MDN5211846.1"/>
    <property type="molecule type" value="Genomic_DNA"/>
</dbReference>
<dbReference type="Gene3D" id="1.50.10.140">
    <property type="match status" value="1"/>
</dbReference>